<comment type="caution">
    <text evidence="2">The sequence shown here is derived from an EMBL/GenBank/DDBJ whole genome shotgun (WGS) entry which is preliminary data.</text>
</comment>
<organism evidence="2 3">
    <name type="scientific">Periweissella fabalis</name>
    <dbReference type="NCBI Taxonomy" id="1070421"/>
    <lineage>
        <taxon>Bacteria</taxon>
        <taxon>Bacillati</taxon>
        <taxon>Bacillota</taxon>
        <taxon>Bacilli</taxon>
        <taxon>Lactobacillales</taxon>
        <taxon>Lactobacillaceae</taxon>
        <taxon>Periweissella</taxon>
    </lineage>
</organism>
<proteinExistence type="predicted"/>
<feature type="transmembrane region" description="Helical" evidence="1">
    <location>
        <begin position="225"/>
        <end position="243"/>
    </location>
</feature>
<protein>
    <recommendedName>
        <fullName evidence="4">ABC transporter permease</fullName>
    </recommendedName>
</protein>
<feature type="transmembrane region" description="Helical" evidence="1">
    <location>
        <begin position="250"/>
        <end position="270"/>
    </location>
</feature>
<dbReference type="RefSeq" id="WP_168721528.1">
    <property type="nucleotide sequence ID" value="NZ_JAAXPN010000001.1"/>
</dbReference>
<feature type="transmembrane region" description="Helical" evidence="1">
    <location>
        <begin position="174"/>
        <end position="205"/>
    </location>
</feature>
<feature type="transmembrane region" description="Helical" evidence="1">
    <location>
        <begin position="299"/>
        <end position="318"/>
    </location>
</feature>
<sequence>MNIYNLLWRRYYKVLLTVMVIILGVFIYQTSTQLGEWQSTNTFMHSQTFKVDYASDVEIIKANAHKTQAQIQADQKHGLNQSQYIISDKERKQPLTEAQFVKRGTQFFTKETKYMGPESYLEDGSHRDNGWFVAGMIIPMSIMFIFVLMFLLAEDNAQNFNLFLASTRFKRTKIMLAKMVLLVGGPLLAIAVGYGIYFATTYLVVPAQYYNIASKLSDFSSLFNAFGWILCVSMLFCLASVLIGKRFGSAFLTGLFLLSVQLLPQVFVNIKYFGHADASLRYANTMLRQFNKFIQTPQMGMALIVLALIMGLVAIKLFDYLSMERNDQFVMFRQLRWPLWIVILLYTAIVLATIMPSDSSTRELYLMLAGIWVFINAILYYLIFEPQSWRHTIKSIS</sequence>
<name>A0A7X6N349_9LACO</name>
<feature type="transmembrane region" description="Helical" evidence="1">
    <location>
        <begin position="131"/>
        <end position="153"/>
    </location>
</feature>
<keyword evidence="3" id="KW-1185">Reference proteome</keyword>
<evidence type="ECO:0000313" key="3">
    <source>
        <dbReference type="Proteomes" id="UP000549765"/>
    </source>
</evidence>
<evidence type="ECO:0000313" key="2">
    <source>
        <dbReference type="EMBL" id="NKZ23744.1"/>
    </source>
</evidence>
<feature type="transmembrane region" description="Helical" evidence="1">
    <location>
        <begin position="364"/>
        <end position="384"/>
    </location>
</feature>
<feature type="transmembrane region" description="Helical" evidence="1">
    <location>
        <begin position="339"/>
        <end position="358"/>
    </location>
</feature>
<evidence type="ECO:0008006" key="4">
    <source>
        <dbReference type="Google" id="ProtNLM"/>
    </source>
</evidence>
<keyword evidence="1" id="KW-1133">Transmembrane helix</keyword>
<evidence type="ECO:0000256" key="1">
    <source>
        <dbReference type="SAM" id="Phobius"/>
    </source>
</evidence>
<dbReference type="AlphaFoldDB" id="A0A7X6N349"/>
<keyword evidence="1" id="KW-0472">Membrane</keyword>
<feature type="transmembrane region" description="Helical" evidence="1">
    <location>
        <begin position="12"/>
        <end position="31"/>
    </location>
</feature>
<reference evidence="2 3" key="1">
    <citation type="submission" date="2020-04" db="EMBL/GenBank/DDBJ databases">
        <title>MicrobeNet Type strains.</title>
        <authorList>
            <person name="Nicholson A.C."/>
        </authorList>
    </citation>
    <scope>NUCLEOTIDE SEQUENCE [LARGE SCALE GENOMIC DNA]</scope>
    <source>
        <strain evidence="2 3">CCUG 61472</strain>
    </source>
</reference>
<accession>A0A7X6N349</accession>
<dbReference type="Proteomes" id="UP000549765">
    <property type="component" value="Unassembled WGS sequence"/>
</dbReference>
<dbReference type="EMBL" id="JAAXPN010000001">
    <property type="protein sequence ID" value="NKZ23744.1"/>
    <property type="molecule type" value="Genomic_DNA"/>
</dbReference>
<gene>
    <name evidence="2" type="ORF">HF964_02825</name>
</gene>
<keyword evidence="1" id="KW-0812">Transmembrane</keyword>